<dbReference type="EMBL" id="MU827362">
    <property type="protein sequence ID" value="KAJ7351116.1"/>
    <property type="molecule type" value="Genomic_DNA"/>
</dbReference>
<gene>
    <name evidence="6" type="ORF">OS493_036451</name>
</gene>
<dbReference type="InterPro" id="IPR036568">
    <property type="entry name" value="GGCT-like_sf"/>
</dbReference>
<keyword evidence="7" id="KW-1185">Reference proteome</keyword>
<protein>
    <recommendedName>
        <fullName evidence="1">gamma-glutamylcyclotransferase</fullName>
        <ecNumber evidence="1">4.3.2.9</ecNumber>
    </recommendedName>
</protein>
<organism evidence="6 7">
    <name type="scientific">Desmophyllum pertusum</name>
    <dbReference type="NCBI Taxonomy" id="174260"/>
    <lineage>
        <taxon>Eukaryota</taxon>
        <taxon>Metazoa</taxon>
        <taxon>Cnidaria</taxon>
        <taxon>Anthozoa</taxon>
        <taxon>Hexacorallia</taxon>
        <taxon>Scleractinia</taxon>
        <taxon>Caryophylliina</taxon>
        <taxon>Caryophylliidae</taxon>
        <taxon>Desmophyllum</taxon>
    </lineage>
</organism>
<accession>A0A9W9YI71</accession>
<dbReference type="Pfam" id="PF06094">
    <property type="entry name" value="GGACT"/>
    <property type="match status" value="1"/>
</dbReference>
<dbReference type="Proteomes" id="UP001163046">
    <property type="component" value="Unassembled WGS sequence"/>
</dbReference>
<dbReference type="InterPro" id="IPR009288">
    <property type="entry name" value="AIG2-like_dom"/>
</dbReference>
<evidence type="ECO:0000256" key="1">
    <source>
        <dbReference type="ARBA" id="ARBA00012346"/>
    </source>
</evidence>
<dbReference type="PANTHER" id="PTHR12935:SF0">
    <property type="entry name" value="GAMMA-GLUTAMYLCYCLOTRANSFERASE"/>
    <property type="match status" value="1"/>
</dbReference>
<evidence type="ECO:0000313" key="6">
    <source>
        <dbReference type="EMBL" id="KAJ7351116.1"/>
    </source>
</evidence>
<proteinExistence type="predicted"/>
<dbReference type="Gene3D" id="3.10.490.10">
    <property type="entry name" value="Gamma-glutamyl cyclotransferase-like"/>
    <property type="match status" value="1"/>
</dbReference>
<feature type="binding site" evidence="4">
    <location>
        <begin position="7"/>
        <end position="12"/>
    </location>
    <ligand>
        <name>substrate</name>
    </ligand>
</feature>
<name>A0A9W9YI71_9CNID</name>
<reference evidence="6" key="1">
    <citation type="submission" date="2023-01" db="EMBL/GenBank/DDBJ databases">
        <title>Genome assembly of the deep-sea coral Lophelia pertusa.</title>
        <authorList>
            <person name="Herrera S."/>
            <person name="Cordes E."/>
        </authorList>
    </citation>
    <scope>NUCLEOTIDE SEQUENCE</scope>
    <source>
        <strain evidence="6">USNM1676648</strain>
        <tissue evidence="6">Polyp</tissue>
    </source>
</reference>
<evidence type="ECO:0000259" key="5">
    <source>
        <dbReference type="Pfam" id="PF06094"/>
    </source>
</evidence>
<feature type="domain" description="Gamma-glutamylcyclotransferase AIG2-like" evidence="5">
    <location>
        <begin position="7"/>
        <end position="110"/>
    </location>
</feature>
<sequence>MEGKELYFGFGSNLSKRKMEERGAKFLSREGAVLRGFRLEFSTWKDDGFGYGNIVPDEDSVVYGALYLCAKESVANLDAYEDKVLSRVTVKVEKENGDVVEATAFRANAEFVKEGLKPSEVYLNEMLEGEDIIPKEHAEFLRRLKDGK</sequence>
<feature type="active site" description="Proton acceptor" evidence="3">
    <location>
        <position position="81"/>
    </location>
</feature>
<evidence type="ECO:0000313" key="7">
    <source>
        <dbReference type="Proteomes" id="UP001163046"/>
    </source>
</evidence>
<dbReference type="PANTHER" id="PTHR12935">
    <property type="entry name" value="GAMMA-GLUTAMYLCYCLOTRANSFERASE"/>
    <property type="match status" value="1"/>
</dbReference>
<keyword evidence="2" id="KW-0456">Lyase</keyword>
<dbReference type="GO" id="GO:0003839">
    <property type="term" value="F:gamma-glutamylcyclotransferase activity"/>
    <property type="evidence" value="ECO:0007669"/>
    <property type="project" value="UniProtKB-EC"/>
</dbReference>
<comment type="caution">
    <text evidence="6">The sequence shown here is derived from an EMBL/GenBank/DDBJ whole genome shotgun (WGS) entry which is preliminary data.</text>
</comment>
<dbReference type="CDD" id="cd06661">
    <property type="entry name" value="GGCT_like"/>
    <property type="match status" value="1"/>
</dbReference>
<evidence type="ECO:0000256" key="3">
    <source>
        <dbReference type="PIRSR" id="PIRSR617939-1"/>
    </source>
</evidence>
<dbReference type="OrthoDB" id="2924818at2759"/>
<evidence type="ECO:0000256" key="2">
    <source>
        <dbReference type="ARBA" id="ARBA00023239"/>
    </source>
</evidence>
<dbReference type="InterPro" id="IPR013024">
    <property type="entry name" value="GGCT-like"/>
</dbReference>
<dbReference type="AlphaFoldDB" id="A0A9W9YI71"/>
<dbReference type="SUPFAM" id="SSF110857">
    <property type="entry name" value="Gamma-glutamyl cyclotransferase-like"/>
    <property type="match status" value="1"/>
</dbReference>
<dbReference type="InterPro" id="IPR017939">
    <property type="entry name" value="G-Glutamylcylcotransferase"/>
</dbReference>
<dbReference type="EC" id="4.3.2.9" evidence="1"/>
<evidence type="ECO:0000256" key="4">
    <source>
        <dbReference type="PIRSR" id="PIRSR617939-2"/>
    </source>
</evidence>